<dbReference type="Proteomes" id="UP000308600">
    <property type="component" value="Unassembled WGS sequence"/>
</dbReference>
<protein>
    <submittedName>
        <fullName evidence="1">Uncharacterized protein</fullName>
    </submittedName>
</protein>
<feature type="non-terminal residue" evidence="1">
    <location>
        <position position="166"/>
    </location>
</feature>
<dbReference type="EMBL" id="ML208463">
    <property type="protein sequence ID" value="TFK64751.1"/>
    <property type="molecule type" value="Genomic_DNA"/>
</dbReference>
<keyword evidence="2" id="KW-1185">Reference proteome</keyword>
<feature type="non-terminal residue" evidence="1">
    <location>
        <position position="1"/>
    </location>
</feature>
<organism evidence="1 2">
    <name type="scientific">Pluteus cervinus</name>
    <dbReference type="NCBI Taxonomy" id="181527"/>
    <lineage>
        <taxon>Eukaryota</taxon>
        <taxon>Fungi</taxon>
        <taxon>Dikarya</taxon>
        <taxon>Basidiomycota</taxon>
        <taxon>Agaricomycotina</taxon>
        <taxon>Agaricomycetes</taxon>
        <taxon>Agaricomycetidae</taxon>
        <taxon>Agaricales</taxon>
        <taxon>Pluteineae</taxon>
        <taxon>Pluteaceae</taxon>
        <taxon>Pluteus</taxon>
    </lineage>
</organism>
<accession>A0ACD3AGV9</accession>
<reference evidence="1 2" key="1">
    <citation type="journal article" date="2019" name="Nat. Ecol. Evol.">
        <title>Megaphylogeny resolves global patterns of mushroom evolution.</title>
        <authorList>
            <person name="Varga T."/>
            <person name="Krizsan K."/>
            <person name="Foldi C."/>
            <person name="Dima B."/>
            <person name="Sanchez-Garcia M."/>
            <person name="Sanchez-Ramirez S."/>
            <person name="Szollosi G.J."/>
            <person name="Szarkandi J.G."/>
            <person name="Papp V."/>
            <person name="Albert L."/>
            <person name="Andreopoulos W."/>
            <person name="Angelini C."/>
            <person name="Antonin V."/>
            <person name="Barry K.W."/>
            <person name="Bougher N.L."/>
            <person name="Buchanan P."/>
            <person name="Buyck B."/>
            <person name="Bense V."/>
            <person name="Catcheside P."/>
            <person name="Chovatia M."/>
            <person name="Cooper J."/>
            <person name="Damon W."/>
            <person name="Desjardin D."/>
            <person name="Finy P."/>
            <person name="Geml J."/>
            <person name="Haridas S."/>
            <person name="Hughes K."/>
            <person name="Justo A."/>
            <person name="Karasinski D."/>
            <person name="Kautmanova I."/>
            <person name="Kiss B."/>
            <person name="Kocsube S."/>
            <person name="Kotiranta H."/>
            <person name="LaButti K.M."/>
            <person name="Lechner B.E."/>
            <person name="Liimatainen K."/>
            <person name="Lipzen A."/>
            <person name="Lukacs Z."/>
            <person name="Mihaltcheva S."/>
            <person name="Morgado L.N."/>
            <person name="Niskanen T."/>
            <person name="Noordeloos M.E."/>
            <person name="Ohm R.A."/>
            <person name="Ortiz-Santana B."/>
            <person name="Ovrebo C."/>
            <person name="Racz N."/>
            <person name="Riley R."/>
            <person name="Savchenko A."/>
            <person name="Shiryaev A."/>
            <person name="Soop K."/>
            <person name="Spirin V."/>
            <person name="Szebenyi C."/>
            <person name="Tomsovsky M."/>
            <person name="Tulloss R.E."/>
            <person name="Uehling J."/>
            <person name="Grigoriev I.V."/>
            <person name="Vagvolgyi C."/>
            <person name="Papp T."/>
            <person name="Martin F.M."/>
            <person name="Miettinen O."/>
            <person name="Hibbett D.S."/>
            <person name="Nagy L.G."/>
        </authorList>
    </citation>
    <scope>NUCLEOTIDE SEQUENCE [LARGE SCALE GENOMIC DNA]</scope>
    <source>
        <strain evidence="1 2">NL-1719</strain>
    </source>
</reference>
<sequence>LFTVFNMLQRRSVLTQTNLRVKRQRYRSVLDDFNRLTPQAIHAVTERISRGDYTTTNNDDESRVLRVMKEIQAVNASVQGSSSGRLQMRRDIHALTMHLGMPSLFITINPADIYNPVVKLLAGAPIDVDNMLPEERPTYLEQSALVARNPFVAARFFHLYMNSFIK</sequence>
<gene>
    <name evidence="1" type="ORF">BDN72DRAFT_734493</name>
</gene>
<evidence type="ECO:0000313" key="1">
    <source>
        <dbReference type="EMBL" id="TFK64751.1"/>
    </source>
</evidence>
<name>A0ACD3AGV9_9AGAR</name>
<proteinExistence type="predicted"/>
<evidence type="ECO:0000313" key="2">
    <source>
        <dbReference type="Proteomes" id="UP000308600"/>
    </source>
</evidence>